<gene>
    <name evidence="1" type="ORF">DSO57_1034207</name>
</gene>
<keyword evidence="2" id="KW-1185">Reference proteome</keyword>
<dbReference type="EMBL" id="QTSX02006671">
    <property type="protein sequence ID" value="KAJ9052425.1"/>
    <property type="molecule type" value="Genomic_DNA"/>
</dbReference>
<evidence type="ECO:0000313" key="2">
    <source>
        <dbReference type="Proteomes" id="UP001165960"/>
    </source>
</evidence>
<accession>A0ACC2RQQ8</accession>
<organism evidence="1 2">
    <name type="scientific">Entomophthora muscae</name>
    <dbReference type="NCBI Taxonomy" id="34485"/>
    <lineage>
        <taxon>Eukaryota</taxon>
        <taxon>Fungi</taxon>
        <taxon>Fungi incertae sedis</taxon>
        <taxon>Zoopagomycota</taxon>
        <taxon>Entomophthoromycotina</taxon>
        <taxon>Entomophthoromycetes</taxon>
        <taxon>Entomophthorales</taxon>
        <taxon>Entomophthoraceae</taxon>
        <taxon>Entomophthora</taxon>
    </lineage>
</organism>
<comment type="caution">
    <text evidence="1">The sequence shown here is derived from an EMBL/GenBank/DDBJ whole genome shotgun (WGS) entry which is preliminary data.</text>
</comment>
<name>A0ACC2RQQ8_9FUNG</name>
<evidence type="ECO:0000313" key="1">
    <source>
        <dbReference type="EMBL" id="KAJ9052425.1"/>
    </source>
</evidence>
<protein>
    <submittedName>
        <fullName evidence="1">Uncharacterized protein</fullName>
    </submittedName>
</protein>
<dbReference type="Proteomes" id="UP001165960">
    <property type="component" value="Unassembled WGS sequence"/>
</dbReference>
<sequence>MQIFFFLLSSLVLSSPRNHLCNEDHHYHECITPSVYLFCRYGMLRGPMFCDEDETCEQNGFNVICRRKKIQAKVADSATDSNSPCH</sequence>
<reference evidence="1" key="1">
    <citation type="submission" date="2022-04" db="EMBL/GenBank/DDBJ databases">
        <title>Genome of the entomopathogenic fungus Entomophthora muscae.</title>
        <authorList>
            <person name="Elya C."/>
            <person name="Lovett B.R."/>
            <person name="Lee E."/>
            <person name="Macias A.M."/>
            <person name="Hajek A.E."/>
            <person name="De Bivort B.L."/>
            <person name="Kasson M.T."/>
            <person name="De Fine Licht H.H."/>
            <person name="Stajich J.E."/>
        </authorList>
    </citation>
    <scope>NUCLEOTIDE SEQUENCE</scope>
    <source>
        <strain evidence="1">Berkeley</strain>
    </source>
</reference>
<proteinExistence type="predicted"/>